<reference evidence="5" key="1">
    <citation type="journal article" date="2019" name="Int. J. Syst. Evol. Microbiol.">
        <title>The Global Catalogue of Microorganisms (GCM) 10K type strain sequencing project: providing services to taxonomists for standard genome sequencing and annotation.</title>
        <authorList>
            <consortium name="The Broad Institute Genomics Platform"/>
            <consortium name="The Broad Institute Genome Sequencing Center for Infectious Disease"/>
            <person name="Wu L."/>
            <person name="Ma J."/>
        </authorList>
    </citation>
    <scope>NUCLEOTIDE SEQUENCE [LARGE SCALE GENOMIC DNA]</scope>
    <source>
        <strain evidence="5">NBRC 102520</strain>
    </source>
</reference>
<organism evidence="4 5">
    <name type="scientific">Bradyrhizobium iriomotense</name>
    <dbReference type="NCBI Taxonomy" id="441950"/>
    <lineage>
        <taxon>Bacteria</taxon>
        <taxon>Pseudomonadati</taxon>
        <taxon>Pseudomonadota</taxon>
        <taxon>Alphaproteobacteria</taxon>
        <taxon>Hyphomicrobiales</taxon>
        <taxon>Nitrobacteraceae</taxon>
        <taxon>Bradyrhizobium</taxon>
    </lineage>
</organism>
<sequence length="966" mass="105593">MAVGSANTADRNIITVLAVDMVGSTRHIAESDPDEAQAFLDQWLDHIRSSVERLGGQIVHYAGDGGIAIFGWPTAYEDHADRACIAAWDIQSHRQSTGPGGAPVNFRVGVHSGLVGLRMGGRNAIARFDVAGATVHVAAKLQQDAMPGEVRVSAETAKLCRSSLDLAMHKSSSGIADRVIEAYTLNARPDDVDHNDVARRYQNPMVNRIDELATLRERLPRVGGKSSSVAVLGEPGIGKSRLATAAMTDALTSEARCCVFYGGVQRRVTAFAAARALVGELLSASSLSSAEHIRGTLAELDVEAGDRRKLEALFIPGKAQARQRLGDNTQTQIARALVNAFLALALNRPTLLLIEDLQWIDPESRHFLKLLARANKSQPLCILLTGRPESSKQAADIAELVIRLQPLSRSNMEALGRQLWPKDRSPGVFARAIDRADGVPFVLEEVLRSADATNAMSEQSLPQSVESVIHARLQRLSPKIKTFAQTLSLLGEEVEIQLATAVLGVEMGELLNALFELDRFAFIHPLAGNSVRFRHQIIAEACANTIPRDRRREIHRAAIEAIIRRYPNLNGRHEQLAFHAEEAGDSVAALDHLWEAAVEARRNAAASSLSLIYDRALKLIERLGEAAEEKYVDFGRMSFASMLQLGEFNKVNMHLPRTMELARRQGKAAQVCSVQSQLGMIYWFEGRYEEGLQITSEGLRTARALESPALIFSNQTIMANVLYSMGHVDRGIAAMDELNEMLTGELENARLGTPAGPKCTVLAFRSWFMNATGQYAEALEFARRALEIAVREQDSYGEVLARITMGRNLLMLHRNDQAVECLSVAREIVERNGYDTSKANLTGALATALARTGQAHQAVGLVETCIESGMHLRTGQIEVCYLHAGYAEALVRDGKSEPGLSALDRALSIARTVRNPWLIVECLGLRARLLAETKPGAPRVDEDLAEMHAICDQYGVVAWDGSRLVV</sequence>
<dbReference type="InterPro" id="IPR011990">
    <property type="entry name" value="TPR-like_helical_dom_sf"/>
</dbReference>
<dbReference type="Gene3D" id="3.30.70.1230">
    <property type="entry name" value="Nucleotide cyclase"/>
    <property type="match status" value="1"/>
</dbReference>
<dbReference type="InterPro" id="IPR001054">
    <property type="entry name" value="A/G_cyclase"/>
</dbReference>
<dbReference type="SUPFAM" id="SSF52540">
    <property type="entry name" value="P-loop containing nucleoside triphosphate hydrolases"/>
    <property type="match status" value="1"/>
</dbReference>
<dbReference type="PROSITE" id="PS50125">
    <property type="entry name" value="GUANYLATE_CYCLASE_2"/>
    <property type="match status" value="1"/>
</dbReference>
<keyword evidence="1" id="KW-0547">Nucleotide-binding</keyword>
<dbReference type="Pfam" id="PF00211">
    <property type="entry name" value="Guanylate_cyc"/>
    <property type="match status" value="1"/>
</dbReference>
<name>A0ABQ6AV66_9BRAD</name>
<protein>
    <submittedName>
        <fullName evidence="4">Adenylate cyclase</fullName>
    </submittedName>
</protein>
<keyword evidence="5" id="KW-1185">Reference proteome</keyword>
<gene>
    <name evidence="4" type="ORF">GCM10007857_28250</name>
</gene>
<dbReference type="SUPFAM" id="SSF48452">
    <property type="entry name" value="TPR-like"/>
    <property type="match status" value="2"/>
</dbReference>
<dbReference type="Gene3D" id="3.40.50.300">
    <property type="entry name" value="P-loop containing nucleotide triphosphate hydrolases"/>
    <property type="match status" value="1"/>
</dbReference>
<evidence type="ECO:0000313" key="5">
    <source>
        <dbReference type="Proteomes" id="UP001156905"/>
    </source>
</evidence>
<dbReference type="SUPFAM" id="SSF55073">
    <property type="entry name" value="Nucleotide cyclase"/>
    <property type="match status" value="1"/>
</dbReference>
<dbReference type="RefSeq" id="WP_284266026.1">
    <property type="nucleotide sequence ID" value="NZ_BSOW01000008.1"/>
</dbReference>
<evidence type="ECO:0000256" key="2">
    <source>
        <dbReference type="ARBA" id="ARBA00022840"/>
    </source>
</evidence>
<feature type="domain" description="Guanylate cyclase" evidence="3">
    <location>
        <begin position="15"/>
        <end position="142"/>
    </location>
</feature>
<dbReference type="Pfam" id="PF13191">
    <property type="entry name" value="AAA_16"/>
    <property type="match status" value="1"/>
</dbReference>
<evidence type="ECO:0000259" key="3">
    <source>
        <dbReference type="PROSITE" id="PS50125"/>
    </source>
</evidence>
<proteinExistence type="predicted"/>
<accession>A0ABQ6AV66</accession>
<dbReference type="InterPro" id="IPR029787">
    <property type="entry name" value="Nucleotide_cyclase"/>
</dbReference>
<evidence type="ECO:0000256" key="1">
    <source>
        <dbReference type="ARBA" id="ARBA00022741"/>
    </source>
</evidence>
<dbReference type="InterPro" id="IPR027417">
    <property type="entry name" value="P-loop_NTPase"/>
</dbReference>
<dbReference type="EMBL" id="BSOW01000008">
    <property type="protein sequence ID" value="GLR86114.1"/>
    <property type="molecule type" value="Genomic_DNA"/>
</dbReference>
<keyword evidence="2" id="KW-0067">ATP-binding</keyword>
<dbReference type="PANTHER" id="PTHR16305">
    <property type="entry name" value="TESTICULAR SOLUBLE ADENYLYL CYCLASE"/>
    <property type="match status" value="1"/>
</dbReference>
<dbReference type="Gene3D" id="1.25.40.10">
    <property type="entry name" value="Tetratricopeptide repeat domain"/>
    <property type="match status" value="2"/>
</dbReference>
<dbReference type="SMART" id="SM00044">
    <property type="entry name" value="CYCc"/>
    <property type="match status" value="1"/>
</dbReference>
<dbReference type="InterPro" id="IPR041664">
    <property type="entry name" value="AAA_16"/>
</dbReference>
<dbReference type="Proteomes" id="UP001156905">
    <property type="component" value="Unassembled WGS sequence"/>
</dbReference>
<comment type="caution">
    <text evidence="4">The sequence shown here is derived from an EMBL/GenBank/DDBJ whole genome shotgun (WGS) entry which is preliminary data.</text>
</comment>
<dbReference type="PANTHER" id="PTHR16305:SF28">
    <property type="entry name" value="GUANYLATE CYCLASE DOMAIN-CONTAINING PROTEIN"/>
    <property type="match status" value="1"/>
</dbReference>
<dbReference type="CDD" id="cd07302">
    <property type="entry name" value="CHD"/>
    <property type="match status" value="1"/>
</dbReference>
<evidence type="ECO:0000313" key="4">
    <source>
        <dbReference type="EMBL" id="GLR86114.1"/>
    </source>
</evidence>